<sequence>MGEFYEYLPPGPEEQHDRLVALRKLTTRGIPCIMWAEDALCYVYRVATALFDQQILVPDELLETASAILQEGRYVPTVPAWDYAEIRPPNEGASPFPTSIRLRHLDIPDHDPYKLAPLPGYILLLPMSYFALDVRDKARFQSLVPPLDPANSDILVPKYHTFLEGLVHFIMNPPTGLLDNPRPHVMGKSKHDVFIGYLTSWRVFYDYDVALPLHELLPEEQKILDELQTEEARWYMHHTFYKRRAVTFKDMKEYKLQQSKTTSSGPDSTHV</sequence>
<accession>A0A1M2VEL3</accession>
<reference evidence="1 2" key="1">
    <citation type="submission" date="2016-10" db="EMBL/GenBank/DDBJ databases">
        <title>Genome sequence of the basidiomycete white-rot fungus Trametes pubescens.</title>
        <authorList>
            <person name="Makela M.R."/>
            <person name="Granchi Z."/>
            <person name="Peng M."/>
            <person name="De Vries R.P."/>
            <person name="Grigoriev I."/>
            <person name="Riley R."/>
            <person name="Hilden K."/>
        </authorList>
    </citation>
    <scope>NUCLEOTIDE SEQUENCE [LARGE SCALE GENOMIC DNA]</scope>
    <source>
        <strain evidence="1 2">FBCC735</strain>
    </source>
</reference>
<gene>
    <name evidence="1" type="ORF">TRAPUB_3150</name>
</gene>
<evidence type="ECO:0000313" key="2">
    <source>
        <dbReference type="Proteomes" id="UP000184267"/>
    </source>
</evidence>
<name>A0A1M2VEL3_TRAPU</name>
<dbReference type="OMA" id="WAEDALC"/>
<dbReference type="OrthoDB" id="2730545at2759"/>
<dbReference type="AlphaFoldDB" id="A0A1M2VEL3"/>
<dbReference type="Proteomes" id="UP000184267">
    <property type="component" value="Unassembled WGS sequence"/>
</dbReference>
<proteinExistence type="predicted"/>
<dbReference type="EMBL" id="MNAD01001364">
    <property type="protein sequence ID" value="OJT05963.1"/>
    <property type="molecule type" value="Genomic_DNA"/>
</dbReference>
<evidence type="ECO:0000313" key="1">
    <source>
        <dbReference type="EMBL" id="OJT05963.1"/>
    </source>
</evidence>
<comment type="caution">
    <text evidence="1">The sequence shown here is derived from an EMBL/GenBank/DDBJ whole genome shotgun (WGS) entry which is preliminary data.</text>
</comment>
<keyword evidence="2" id="KW-1185">Reference proteome</keyword>
<organism evidence="1 2">
    <name type="scientific">Trametes pubescens</name>
    <name type="common">White-rot fungus</name>
    <dbReference type="NCBI Taxonomy" id="154538"/>
    <lineage>
        <taxon>Eukaryota</taxon>
        <taxon>Fungi</taxon>
        <taxon>Dikarya</taxon>
        <taxon>Basidiomycota</taxon>
        <taxon>Agaricomycotina</taxon>
        <taxon>Agaricomycetes</taxon>
        <taxon>Polyporales</taxon>
        <taxon>Polyporaceae</taxon>
        <taxon>Trametes</taxon>
    </lineage>
</organism>
<protein>
    <submittedName>
        <fullName evidence="1">Uncharacterized protein</fullName>
    </submittedName>
</protein>